<keyword evidence="3" id="KW-1185">Reference proteome</keyword>
<dbReference type="Proteomes" id="UP000230066">
    <property type="component" value="Unassembled WGS sequence"/>
</dbReference>
<keyword evidence="1" id="KW-0732">Signal</keyword>
<evidence type="ECO:0000313" key="3">
    <source>
        <dbReference type="Proteomes" id="UP000230066"/>
    </source>
</evidence>
<accession>A0A4E0RY71</accession>
<protein>
    <submittedName>
        <fullName evidence="2">Uncharacterized protein</fullName>
    </submittedName>
</protein>
<name>A0A4E0RY71_FASHE</name>
<evidence type="ECO:0000313" key="2">
    <source>
        <dbReference type="EMBL" id="THD28668.1"/>
    </source>
</evidence>
<feature type="signal peptide" evidence="1">
    <location>
        <begin position="1"/>
        <end position="15"/>
    </location>
</feature>
<reference evidence="2" key="1">
    <citation type="submission" date="2019-03" db="EMBL/GenBank/DDBJ databases">
        <title>Improved annotation for the trematode Fasciola hepatica.</title>
        <authorList>
            <person name="Choi Y.-J."/>
            <person name="Martin J."/>
            <person name="Mitreva M."/>
        </authorList>
    </citation>
    <scope>NUCLEOTIDE SEQUENCE [LARGE SCALE GENOMIC DNA]</scope>
</reference>
<comment type="caution">
    <text evidence="2">The sequence shown here is derived from an EMBL/GenBank/DDBJ whole genome shotgun (WGS) entry which is preliminary data.</text>
</comment>
<organism evidence="2 3">
    <name type="scientific">Fasciola hepatica</name>
    <name type="common">Liver fluke</name>
    <dbReference type="NCBI Taxonomy" id="6192"/>
    <lineage>
        <taxon>Eukaryota</taxon>
        <taxon>Metazoa</taxon>
        <taxon>Spiralia</taxon>
        <taxon>Lophotrochozoa</taxon>
        <taxon>Platyhelminthes</taxon>
        <taxon>Trematoda</taxon>
        <taxon>Digenea</taxon>
        <taxon>Plagiorchiida</taxon>
        <taxon>Echinostomata</taxon>
        <taxon>Echinostomatoidea</taxon>
        <taxon>Fasciolidae</taxon>
        <taxon>Fasciola</taxon>
    </lineage>
</organism>
<sequence length="246" mass="27856">MSLIALILLFTVTEAHTIMHRFGRVQCDYMPNVTKYEAECFFLGSVTEVPFYRIVAQSARWLKHSDPKMLLASEESCCFQTHIHMSWSMAEEILSPVAAVFQDSRGQVFGSEMVLSYAQMKKLFAPGSTAQVLDFLLGCFCWTLGKRPWASERLTYVTYARSARTPEVEVALIAETARRFLVTAETDSLHLTWSRNLQTKHALESLSYELIQCGIGESRTDACHWGRLNMTEASAALQCLYGLRKT</sequence>
<gene>
    <name evidence="2" type="ORF">D915_000489</name>
</gene>
<dbReference type="EMBL" id="JXXN02000099">
    <property type="protein sequence ID" value="THD28668.1"/>
    <property type="molecule type" value="Genomic_DNA"/>
</dbReference>
<dbReference type="AlphaFoldDB" id="A0A4E0RY71"/>
<evidence type="ECO:0000256" key="1">
    <source>
        <dbReference type="SAM" id="SignalP"/>
    </source>
</evidence>
<feature type="chain" id="PRO_5020027587" evidence="1">
    <location>
        <begin position="16"/>
        <end position="246"/>
    </location>
</feature>
<proteinExistence type="predicted"/>